<dbReference type="EMBL" id="LKCM01000482">
    <property type="protein sequence ID" value="KPQ40949.1"/>
    <property type="molecule type" value="Genomic_DNA"/>
</dbReference>
<feature type="non-terminal residue" evidence="1">
    <location>
        <position position="102"/>
    </location>
</feature>
<dbReference type="Proteomes" id="UP000050360">
    <property type="component" value="Unassembled WGS sequence"/>
</dbReference>
<accession>A0A0P8AAK3</accession>
<evidence type="ECO:0000313" key="2">
    <source>
        <dbReference type="Proteomes" id="UP000050360"/>
    </source>
</evidence>
<proteinExistence type="predicted"/>
<organism evidence="1 2">
    <name type="scientific">Candidatus Methanoperedens nitratireducens</name>
    <dbReference type="NCBI Taxonomy" id="1392998"/>
    <lineage>
        <taxon>Archaea</taxon>
        <taxon>Methanobacteriati</taxon>
        <taxon>Methanobacteriota</taxon>
        <taxon>Stenosarchaea group</taxon>
        <taxon>Methanomicrobia</taxon>
        <taxon>Methanosarcinales</taxon>
        <taxon>ANME-2 cluster</taxon>
        <taxon>Candidatus Methanoperedentaceae</taxon>
        <taxon>Candidatus Methanoperedens</taxon>
    </lineage>
</organism>
<comment type="caution">
    <text evidence="1">The sequence shown here is derived from an EMBL/GenBank/DDBJ whole genome shotgun (WGS) entry which is preliminary data.</text>
</comment>
<protein>
    <submittedName>
        <fullName evidence="1">Uncharacterized protein</fullName>
    </submittedName>
</protein>
<evidence type="ECO:0000313" key="1">
    <source>
        <dbReference type="EMBL" id="KPQ40949.1"/>
    </source>
</evidence>
<sequence>MDNSRIVLLVVLLSGLIIVPVSAKVTAGGCSDTLIQSGSNCQATGFRVVGSGNANTTIKVVDIDGMTSPYQVSIEISPFWGAYNDFSINEVLNNGETAIFYN</sequence>
<dbReference type="AlphaFoldDB" id="A0A0P8AAK3"/>
<name>A0A0P8AAK3_9EURY</name>
<gene>
    <name evidence="1" type="ORF">MPEBLZ_04501</name>
</gene>
<reference evidence="1 2" key="1">
    <citation type="submission" date="2015-09" db="EMBL/GenBank/DDBJ databases">
        <title>A metagenomics-based metabolic model of nitrate-dependent anaerobic oxidation of methane by Methanoperedens-like archaea.</title>
        <authorList>
            <person name="Arshad A."/>
            <person name="Speth D.R."/>
            <person name="De Graaf R.M."/>
            <person name="Op Den Camp H.J."/>
            <person name="Jetten M.S."/>
            <person name="Welte C.U."/>
        </authorList>
    </citation>
    <scope>NUCLEOTIDE SEQUENCE [LARGE SCALE GENOMIC DNA]</scope>
</reference>